<dbReference type="InterPro" id="IPR012472">
    <property type="entry name" value="MCP1_TM"/>
</dbReference>
<evidence type="ECO:0000256" key="1">
    <source>
        <dbReference type="SAM" id="Phobius"/>
    </source>
</evidence>
<evidence type="ECO:0000259" key="2">
    <source>
        <dbReference type="Pfam" id="PF07950"/>
    </source>
</evidence>
<sequence>MLHQLYNGLTIVQSASALTFSVFYVTHATQFLAAPFGGIEASNKYLLLGRPLYQDEHLEPILVTGAASVHVLSGLAKGAIRQYWKRNSTADFTPRSTVYHRRAGYALIPLVALHYTIARDLPQKYFGDSTFLDYSYIAFLLQKYPAVTYIGHAALISIASFHIAAGMNVAVKQLRGDKRQQKDTQATSKPLVDPKRIPIYVSLVVSGLTLSGLYVLGRTEKIPLRREYARIIQSIALK</sequence>
<organism evidence="3 4">
    <name type="scientific">Umbelopsis vinacea</name>
    <dbReference type="NCBI Taxonomy" id="44442"/>
    <lineage>
        <taxon>Eukaryota</taxon>
        <taxon>Fungi</taxon>
        <taxon>Fungi incertae sedis</taxon>
        <taxon>Mucoromycota</taxon>
        <taxon>Mucoromycotina</taxon>
        <taxon>Umbelopsidomycetes</taxon>
        <taxon>Umbelopsidales</taxon>
        <taxon>Umbelopsidaceae</taxon>
        <taxon>Umbelopsis</taxon>
    </lineage>
</organism>
<keyword evidence="1" id="KW-0812">Transmembrane</keyword>
<dbReference type="InterPro" id="IPR039960">
    <property type="entry name" value="MCP1"/>
</dbReference>
<feature type="domain" description="Mitochondrial adapter protein MCP1 transmembrane" evidence="2">
    <location>
        <begin position="109"/>
        <end position="182"/>
    </location>
</feature>
<protein>
    <recommendedName>
        <fullName evidence="2">Mitochondrial adapter protein MCP1 transmembrane domain-containing protein</fullName>
    </recommendedName>
</protein>
<accession>A0A8H7UIW9</accession>
<feature type="transmembrane region" description="Helical" evidence="1">
    <location>
        <begin position="197"/>
        <end position="216"/>
    </location>
</feature>
<comment type="caution">
    <text evidence="3">The sequence shown here is derived from an EMBL/GenBank/DDBJ whole genome shotgun (WGS) entry which is preliminary data.</text>
</comment>
<dbReference type="PANTHER" id="PTHR38409">
    <property type="entry name" value="MDM10-COMPLEMENTING PROTEIN 1"/>
    <property type="match status" value="1"/>
</dbReference>
<gene>
    <name evidence="3" type="ORF">INT44_008276</name>
</gene>
<keyword evidence="4" id="KW-1185">Reference proteome</keyword>
<feature type="transmembrane region" description="Helical" evidence="1">
    <location>
        <begin position="146"/>
        <end position="165"/>
    </location>
</feature>
<reference evidence="3" key="1">
    <citation type="submission" date="2020-12" db="EMBL/GenBank/DDBJ databases">
        <title>Metabolic potential, ecology and presence of endohyphal bacteria is reflected in genomic diversity of Mucoromycotina.</title>
        <authorList>
            <person name="Muszewska A."/>
            <person name="Okrasinska A."/>
            <person name="Steczkiewicz K."/>
            <person name="Drgas O."/>
            <person name="Orlowska M."/>
            <person name="Perlinska-Lenart U."/>
            <person name="Aleksandrzak-Piekarczyk T."/>
            <person name="Szatraj K."/>
            <person name="Zielenkiewicz U."/>
            <person name="Pilsyk S."/>
            <person name="Malc E."/>
            <person name="Mieczkowski P."/>
            <person name="Kruszewska J.S."/>
            <person name="Biernat P."/>
            <person name="Pawlowska J."/>
        </authorList>
    </citation>
    <scope>NUCLEOTIDE SEQUENCE</scope>
    <source>
        <strain evidence="3">WA0000051536</strain>
    </source>
</reference>
<dbReference type="EMBL" id="JAEPRA010000008">
    <property type="protein sequence ID" value="KAG2181463.1"/>
    <property type="molecule type" value="Genomic_DNA"/>
</dbReference>
<dbReference type="GO" id="GO:0055088">
    <property type="term" value="P:lipid homeostasis"/>
    <property type="evidence" value="ECO:0007669"/>
    <property type="project" value="InterPro"/>
</dbReference>
<dbReference type="PANTHER" id="PTHR38409:SF1">
    <property type="entry name" value="MITOCHONDRIAL ADAPTER PROTEIN MCP1"/>
    <property type="match status" value="1"/>
</dbReference>
<dbReference type="Proteomes" id="UP000612746">
    <property type="component" value="Unassembled WGS sequence"/>
</dbReference>
<dbReference type="Pfam" id="PF07950">
    <property type="entry name" value="MCP1_TM"/>
    <property type="match status" value="1"/>
</dbReference>
<keyword evidence="1" id="KW-1133">Transmembrane helix</keyword>
<name>A0A8H7UIW9_9FUNG</name>
<proteinExistence type="predicted"/>
<dbReference type="AlphaFoldDB" id="A0A8H7UIW9"/>
<keyword evidence="1" id="KW-0472">Membrane</keyword>
<evidence type="ECO:0000313" key="4">
    <source>
        <dbReference type="Proteomes" id="UP000612746"/>
    </source>
</evidence>
<evidence type="ECO:0000313" key="3">
    <source>
        <dbReference type="EMBL" id="KAG2181463.1"/>
    </source>
</evidence>
<dbReference type="OrthoDB" id="10259513at2759"/>